<evidence type="ECO:0000256" key="3">
    <source>
        <dbReference type="ARBA" id="ARBA00023002"/>
    </source>
</evidence>
<dbReference type="InterPro" id="IPR008927">
    <property type="entry name" value="6-PGluconate_DH-like_C_sf"/>
</dbReference>
<dbReference type="Gene3D" id="3.40.50.720">
    <property type="entry name" value="NAD(P)-binding Rossmann-like Domain"/>
    <property type="match status" value="1"/>
</dbReference>
<dbReference type="NCBIfam" id="NF005875">
    <property type="entry name" value="PRK07819.1"/>
    <property type="match status" value="1"/>
</dbReference>
<evidence type="ECO:0000256" key="2">
    <source>
        <dbReference type="ARBA" id="ARBA00009463"/>
    </source>
</evidence>
<comment type="similarity">
    <text evidence="2">Belongs to the 3-hydroxyacyl-CoA dehydrogenase family.</text>
</comment>
<dbReference type="InterPro" id="IPR013328">
    <property type="entry name" value="6PGD_dom2"/>
</dbReference>
<feature type="domain" description="3-hydroxyacyl-CoA dehydrogenase C-terminal" evidence="4">
    <location>
        <begin position="262"/>
        <end position="358"/>
    </location>
</feature>
<dbReference type="PANTHER" id="PTHR48075:SF9">
    <property type="entry name" value="3-HYDROXYBUTYRYL-COA DEHYDROGENASE"/>
    <property type="match status" value="1"/>
</dbReference>
<dbReference type="EMBL" id="JAATVY010000014">
    <property type="protein sequence ID" value="NJC71904.1"/>
    <property type="molecule type" value="Genomic_DNA"/>
</dbReference>
<dbReference type="SUPFAM" id="SSF48179">
    <property type="entry name" value="6-phosphogluconate dehydrogenase C-terminal domain-like"/>
    <property type="match status" value="1"/>
</dbReference>
<proteinExistence type="inferred from homology"/>
<dbReference type="Pfam" id="PF00725">
    <property type="entry name" value="3HCDH"/>
    <property type="match status" value="1"/>
</dbReference>
<evidence type="ECO:0000259" key="4">
    <source>
        <dbReference type="Pfam" id="PF00725"/>
    </source>
</evidence>
<organism evidence="6 7">
    <name type="scientific">Planosporangium thailandense</name>
    <dbReference type="NCBI Taxonomy" id="765197"/>
    <lineage>
        <taxon>Bacteria</taxon>
        <taxon>Bacillati</taxon>
        <taxon>Actinomycetota</taxon>
        <taxon>Actinomycetes</taxon>
        <taxon>Micromonosporales</taxon>
        <taxon>Micromonosporaceae</taxon>
        <taxon>Planosporangium</taxon>
    </lineage>
</organism>
<name>A0ABX0Y3B4_9ACTN</name>
<keyword evidence="3" id="KW-0560">Oxidoreductase</keyword>
<dbReference type="InterPro" id="IPR036291">
    <property type="entry name" value="NAD(P)-bd_dom_sf"/>
</dbReference>
<comment type="pathway">
    <text evidence="1">Lipid metabolism; butanoate metabolism.</text>
</comment>
<evidence type="ECO:0000313" key="7">
    <source>
        <dbReference type="Proteomes" id="UP000722989"/>
    </source>
</evidence>
<accession>A0ABX0Y3B4</accession>
<protein>
    <submittedName>
        <fullName evidence="6">3-hydroxybutyryl-CoA dehydrogenase</fullName>
    </submittedName>
</protein>
<gene>
    <name evidence="6" type="ORF">HC031_19590</name>
</gene>
<dbReference type="InterPro" id="IPR006176">
    <property type="entry name" value="3-OHacyl-CoA_DH_NAD-bd"/>
</dbReference>
<dbReference type="Gene3D" id="1.10.1040.10">
    <property type="entry name" value="N-(1-d-carboxylethyl)-l-norvaline Dehydrogenase, domain 2"/>
    <property type="match status" value="1"/>
</dbReference>
<feature type="domain" description="3-hydroxyacyl-CoA dehydrogenase NAD binding" evidence="5">
    <location>
        <begin position="81"/>
        <end position="259"/>
    </location>
</feature>
<evidence type="ECO:0000256" key="1">
    <source>
        <dbReference type="ARBA" id="ARBA00005086"/>
    </source>
</evidence>
<evidence type="ECO:0000313" key="6">
    <source>
        <dbReference type="EMBL" id="NJC71904.1"/>
    </source>
</evidence>
<dbReference type="Proteomes" id="UP000722989">
    <property type="component" value="Unassembled WGS sequence"/>
</dbReference>
<comment type="caution">
    <text evidence="6">The sequence shown here is derived from an EMBL/GenBank/DDBJ whole genome shotgun (WGS) entry which is preliminary data.</text>
</comment>
<dbReference type="InterPro" id="IPR006108">
    <property type="entry name" value="3HC_DH_C"/>
</dbReference>
<sequence length="363" mass="38648">MSRLPLWAGRACARRATRPAGPRAEVAACRRRAIWPAAPHVSLPLFTRAGQRGVLRNRRPVPPQRVTPVGCHLQGGVSVKKIGVAGCGLMGAGIAEVSARAGLDVVVVESSQAAADAGRERLAASLRRAEAKGKIPDAAAVLDRIDVVTDLEALADREIVVEAIVEDEAAKVELFGKLDRIVTAPDAVLASNTSSIPIMKLAVATSRPSQVLGLHFFNPVPVLSLVELVPSLLTDPEVAERVRGFARDTLGKHVIHSQDRAGFVVNALLIPFLLSAVRMVESGFATPEDVDEGFVRGCAHPQGPLALADLIGLDTTKAVADSLYEEFKEPLYAPPPLLARMVDAGLLGRKSGRGFYRYGEGRR</sequence>
<reference evidence="6 7" key="1">
    <citation type="submission" date="2020-03" db="EMBL/GenBank/DDBJ databases">
        <title>WGS of the type strain of Planosporangium spp.</title>
        <authorList>
            <person name="Thawai C."/>
        </authorList>
    </citation>
    <scope>NUCLEOTIDE SEQUENCE [LARGE SCALE GENOMIC DNA]</scope>
    <source>
        <strain evidence="6 7">TBRC 5610</strain>
    </source>
</reference>
<evidence type="ECO:0000259" key="5">
    <source>
        <dbReference type="Pfam" id="PF02737"/>
    </source>
</evidence>
<dbReference type="PANTHER" id="PTHR48075">
    <property type="entry name" value="3-HYDROXYACYL-COA DEHYDROGENASE FAMILY PROTEIN"/>
    <property type="match status" value="1"/>
</dbReference>
<dbReference type="SUPFAM" id="SSF51735">
    <property type="entry name" value="NAD(P)-binding Rossmann-fold domains"/>
    <property type="match status" value="1"/>
</dbReference>
<keyword evidence="7" id="KW-1185">Reference proteome</keyword>
<dbReference type="Pfam" id="PF02737">
    <property type="entry name" value="3HCDH_N"/>
    <property type="match status" value="1"/>
</dbReference>